<evidence type="ECO:0008006" key="5">
    <source>
        <dbReference type="Google" id="ProtNLM"/>
    </source>
</evidence>
<evidence type="ECO:0000256" key="2">
    <source>
        <dbReference type="SAM" id="Phobius"/>
    </source>
</evidence>
<feature type="transmembrane region" description="Helical" evidence="2">
    <location>
        <begin position="182"/>
        <end position="200"/>
    </location>
</feature>
<dbReference type="InterPro" id="IPR021215">
    <property type="entry name" value="DUF2752"/>
</dbReference>
<feature type="compositionally biased region" description="Low complexity" evidence="1">
    <location>
        <begin position="39"/>
        <end position="58"/>
    </location>
</feature>
<name>A0A7H1Q6Q4_9ACTN</name>
<proteinExistence type="predicted"/>
<dbReference type="Proteomes" id="UP000516422">
    <property type="component" value="Chromosome"/>
</dbReference>
<dbReference type="EMBL" id="CP051006">
    <property type="protein sequence ID" value="QNT95984.1"/>
    <property type="molecule type" value="Genomic_DNA"/>
</dbReference>
<keyword evidence="2" id="KW-0812">Transmembrane</keyword>
<keyword evidence="2" id="KW-0472">Membrane</keyword>
<dbReference type="AlphaFoldDB" id="A0A7H1Q6Q4"/>
<evidence type="ECO:0000256" key="1">
    <source>
        <dbReference type="SAM" id="MobiDB-lite"/>
    </source>
</evidence>
<accession>A0A7H1Q6Q4</accession>
<feature type="region of interest" description="Disordered" evidence="1">
    <location>
        <begin position="1"/>
        <end position="73"/>
    </location>
</feature>
<gene>
    <name evidence="3" type="ORF">HEP81_05732</name>
</gene>
<organism evidence="3 4">
    <name type="scientific">Streptomyces griseofuscus</name>
    <dbReference type="NCBI Taxonomy" id="146922"/>
    <lineage>
        <taxon>Bacteria</taxon>
        <taxon>Bacillati</taxon>
        <taxon>Actinomycetota</taxon>
        <taxon>Actinomycetes</taxon>
        <taxon>Kitasatosporales</taxon>
        <taxon>Streptomycetaceae</taxon>
        <taxon>Streptomyces</taxon>
    </lineage>
</organism>
<protein>
    <recommendedName>
        <fullName evidence="5">DUF2752 domain-containing protein</fullName>
    </recommendedName>
</protein>
<keyword evidence="2" id="KW-1133">Transmembrane helix</keyword>
<sequence>MPDVTAADRPAPPAASFPAARTDRRPASQGQPSPSDAWAQLSVSAAQAQPSSPASQAQPPVPDARRWPAGAVAASPAPRWRRLATPAGVLAAVAGAFAYVGVVDPDHPGHYPVCPLYRFTGLYCPGCGGLRSAHAFVHGDLAAALHDNAPAVAGYFLFAVLWVVWAARAWRGRPARLELGNAQMWVIGTLLLAFTVIRNLPFGAWLHP</sequence>
<reference evidence="3 4" key="1">
    <citation type="submission" date="2020-04" db="EMBL/GenBank/DDBJ databases">
        <title>Characterization and engineering of Streptomyces griseofuscus DSM40191 as a potential heterologous host for expression of BGCs.</title>
        <authorList>
            <person name="Gren T."/>
            <person name="Whitford C.M."/>
            <person name="Mohite O.S."/>
            <person name="Joergensen T.S."/>
            <person name="Nielsen J.B."/>
            <person name="Lee S.Y."/>
            <person name="Weber T."/>
        </authorList>
    </citation>
    <scope>NUCLEOTIDE SEQUENCE [LARGE SCALE GENOMIC DNA]</scope>
    <source>
        <strain evidence="3 4">DSM 40191</strain>
    </source>
</reference>
<dbReference type="KEGG" id="sgf:HEP81_05732"/>
<evidence type="ECO:0000313" key="4">
    <source>
        <dbReference type="Proteomes" id="UP000516422"/>
    </source>
</evidence>
<evidence type="ECO:0000313" key="3">
    <source>
        <dbReference type="EMBL" id="QNT95984.1"/>
    </source>
</evidence>
<feature type="transmembrane region" description="Helical" evidence="2">
    <location>
        <begin position="152"/>
        <end position="170"/>
    </location>
</feature>
<dbReference type="Pfam" id="PF10825">
    <property type="entry name" value="DUF2752"/>
    <property type="match status" value="1"/>
</dbReference>
<feature type="transmembrane region" description="Helical" evidence="2">
    <location>
        <begin position="83"/>
        <end position="102"/>
    </location>
</feature>